<accession>A0A7H2BDX3</accession>
<dbReference type="KEGG" id="rter:IDM49_00720"/>
<evidence type="ECO:0000313" key="2">
    <source>
        <dbReference type="EMBL" id="QNV37869.1"/>
    </source>
</evidence>
<protein>
    <submittedName>
        <fullName evidence="2">Asp23/Gls24 family envelope stress response protein</fullName>
    </submittedName>
</protein>
<reference evidence="2 3" key="1">
    <citation type="submission" date="2020-09" db="EMBL/GenBank/DDBJ databases">
        <title>Investigation of environmental microbes.</title>
        <authorList>
            <person name="Ou Y."/>
            <person name="Kang Q."/>
        </authorList>
    </citation>
    <scope>NUCLEOTIDE SEQUENCE [LARGE SCALE GENOMIC DNA]</scope>
    <source>
        <strain evidence="2 3">KJZ-14</strain>
    </source>
</reference>
<name>A0A7H2BDX3_9MICC</name>
<sequence length="258" mass="26924">MATLVASGGTTDIPDAVLEKIGELALKDVHGISSQSNPTASAFGRIRDLVNKHSENNPTTVNVSSGDNALTVDIQLSVAVPHKPYAVAMEAGTSVLEAIEYTTGLPVTAVDVHVFSATSACDSEIYTPKHGSQVEAGQGSSRVNITYSQQVLDYCTSHTVATMLDVAASDVKVKISDSSDAVSATVNTPVAHALISDFARTRGTQAQALEQSLSKYAESVRTPLTFALRQNFGRATNTVELKISTISGESGGTLNPTA</sequence>
<dbReference type="PANTHER" id="PTHR34297">
    <property type="entry name" value="HYPOTHETICAL CYTOSOLIC PROTEIN-RELATED"/>
    <property type="match status" value="1"/>
</dbReference>
<dbReference type="Pfam" id="PF03780">
    <property type="entry name" value="Asp23"/>
    <property type="match status" value="1"/>
</dbReference>
<evidence type="ECO:0000256" key="1">
    <source>
        <dbReference type="ARBA" id="ARBA00005721"/>
    </source>
</evidence>
<dbReference type="GeneID" id="96622744"/>
<evidence type="ECO:0000313" key="3">
    <source>
        <dbReference type="Proteomes" id="UP000516404"/>
    </source>
</evidence>
<dbReference type="AlphaFoldDB" id="A0A7H2BDX3"/>
<keyword evidence="3" id="KW-1185">Reference proteome</keyword>
<comment type="similarity">
    <text evidence="1">Belongs to the asp23 family.</text>
</comment>
<proteinExistence type="inferred from homology"/>
<dbReference type="RefSeq" id="WP_190724672.1">
    <property type="nucleotide sequence ID" value="NZ_CP061539.1"/>
</dbReference>
<organism evidence="2 3">
    <name type="scientific">Rothia terrae</name>
    <dbReference type="NCBI Taxonomy" id="396015"/>
    <lineage>
        <taxon>Bacteria</taxon>
        <taxon>Bacillati</taxon>
        <taxon>Actinomycetota</taxon>
        <taxon>Actinomycetes</taxon>
        <taxon>Micrococcales</taxon>
        <taxon>Micrococcaceae</taxon>
        <taxon>Rothia</taxon>
    </lineage>
</organism>
<dbReference type="PANTHER" id="PTHR34297:SF1">
    <property type="entry name" value="ASP23_GLS24 FAMILY ENVELOPE STRESS RESPONSE PROTEIN"/>
    <property type="match status" value="1"/>
</dbReference>
<gene>
    <name evidence="2" type="ORF">IDM49_00720</name>
</gene>
<dbReference type="EMBL" id="CP061539">
    <property type="protein sequence ID" value="QNV37869.1"/>
    <property type="molecule type" value="Genomic_DNA"/>
</dbReference>
<dbReference type="Proteomes" id="UP000516404">
    <property type="component" value="Chromosome"/>
</dbReference>
<dbReference type="InterPro" id="IPR005531">
    <property type="entry name" value="Asp23"/>
</dbReference>